<protein>
    <submittedName>
        <fullName evidence="1">Uncharacterized protein</fullName>
    </submittedName>
</protein>
<dbReference type="AlphaFoldDB" id="X1GEU1"/>
<sequence>MKDLSELGYSEDEILDEFALLKTQKSVVYEKVTFKIEHAVEEMEAVAEKKPKAKVQPLVIEKLVEPKKEKLRAALESEPKKPVPKEKVSAGGSLEDVIIVYLKEQKVVATKAQFISDIKEKGFSNTQIEKEIAILKEQGKIQYSRAKPKGWSLVE</sequence>
<accession>X1GEU1</accession>
<reference evidence="1" key="1">
    <citation type="journal article" date="2014" name="Front. Microbiol.">
        <title>High frequency of phylogenetically diverse reductive dehalogenase-homologous genes in deep subseafloor sedimentary metagenomes.</title>
        <authorList>
            <person name="Kawai M."/>
            <person name="Futagami T."/>
            <person name="Toyoda A."/>
            <person name="Takaki Y."/>
            <person name="Nishi S."/>
            <person name="Hori S."/>
            <person name="Arai W."/>
            <person name="Tsubouchi T."/>
            <person name="Morono Y."/>
            <person name="Uchiyama I."/>
            <person name="Ito T."/>
            <person name="Fujiyama A."/>
            <person name="Inagaki F."/>
            <person name="Takami H."/>
        </authorList>
    </citation>
    <scope>NUCLEOTIDE SEQUENCE</scope>
    <source>
        <strain evidence="1">Expedition CK06-06</strain>
    </source>
</reference>
<gene>
    <name evidence="1" type="ORF">S03H2_32502</name>
</gene>
<proteinExistence type="predicted"/>
<evidence type="ECO:0000313" key="1">
    <source>
        <dbReference type="EMBL" id="GAH56411.1"/>
    </source>
</evidence>
<organism evidence="1">
    <name type="scientific">marine sediment metagenome</name>
    <dbReference type="NCBI Taxonomy" id="412755"/>
    <lineage>
        <taxon>unclassified sequences</taxon>
        <taxon>metagenomes</taxon>
        <taxon>ecological metagenomes</taxon>
    </lineage>
</organism>
<dbReference type="EMBL" id="BARU01019750">
    <property type="protein sequence ID" value="GAH56411.1"/>
    <property type="molecule type" value="Genomic_DNA"/>
</dbReference>
<comment type="caution">
    <text evidence="1">The sequence shown here is derived from an EMBL/GenBank/DDBJ whole genome shotgun (WGS) entry which is preliminary data.</text>
</comment>
<name>X1GEU1_9ZZZZ</name>